<keyword evidence="2 7" id="KW-0813">Transport</keyword>
<evidence type="ECO:0000256" key="7">
    <source>
        <dbReference type="RuleBase" id="RU363032"/>
    </source>
</evidence>
<dbReference type="InterPro" id="IPR000515">
    <property type="entry name" value="MetI-like"/>
</dbReference>
<keyword evidence="5 7" id="KW-1133">Transmembrane helix</keyword>
<evidence type="ECO:0000256" key="6">
    <source>
        <dbReference type="ARBA" id="ARBA00023136"/>
    </source>
</evidence>
<dbReference type="OrthoDB" id="44105at2157"/>
<dbReference type="GeneID" id="56085454"/>
<dbReference type="InterPro" id="IPR045621">
    <property type="entry name" value="BPD_transp_1_N"/>
</dbReference>
<comment type="similarity">
    <text evidence="7">Belongs to the binding-protein-dependent transport system permease family.</text>
</comment>
<dbReference type="EMBL" id="CP058909">
    <property type="protein sequence ID" value="QLH84266.1"/>
    <property type="molecule type" value="Genomic_DNA"/>
</dbReference>
<keyword evidence="6 7" id="KW-0472">Membrane</keyword>
<feature type="transmembrane region" description="Helical" evidence="7">
    <location>
        <begin position="153"/>
        <end position="174"/>
    </location>
</feature>
<dbReference type="Pfam" id="PF19300">
    <property type="entry name" value="BPD_transp_1_N"/>
    <property type="match status" value="1"/>
</dbReference>
<feature type="transmembrane region" description="Helical" evidence="7">
    <location>
        <begin position="109"/>
        <end position="132"/>
    </location>
</feature>
<feature type="transmembrane region" description="Helical" evidence="7">
    <location>
        <begin position="12"/>
        <end position="31"/>
    </location>
</feature>
<evidence type="ECO:0000256" key="5">
    <source>
        <dbReference type="ARBA" id="ARBA00022989"/>
    </source>
</evidence>
<evidence type="ECO:0000256" key="4">
    <source>
        <dbReference type="ARBA" id="ARBA00022692"/>
    </source>
</evidence>
<dbReference type="InterPro" id="IPR035906">
    <property type="entry name" value="MetI-like_sf"/>
</dbReference>
<dbReference type="GO" id="GO:0005886">
    <property type="term" value="C:plasma membrane"/>
    <property type="evidence" value="ECO:0007669"/>
    <property type="project" value="UniProtKB-SubCell"/>
</dbReference>
<evidence type="ECO:0000259" key="8">
    <source>
        <dbReference type="PROSITE" id="PS50928"/>
    </source>
</evidence>
<evidence type="ECO:0000256" key="2">
    <source>
        <dbReference type="ARBA" id="ARBA00022448"/>
    </source>
</evidence>
<evidence type="ECO:0000256" key="1">
    <source>
        <dbReference type="ARBA" id="ARBA00004651"/>
    </source>
</evidence>
<feature type="domain" description="ABC transmembrane type-1" evidence="8">
    <location>
        <begin position="105"/>
        <end position="338"/>
    </location>
</feature>
<dbReference type="Gene3D" id="1.10.3720.10">
    <property type="entry name" value="MetI-like"/>
    <property type="match status" value="1"/>
</dbReference>
<proteinExistence type="inferred from homology"/>
<evidence type="ECO:0000256" key="3">
    <source>
        <dbReference type="ARBA" id="ARBA00022475"/>
    </source>
</evidence>
<dbReference type="PANTHER" id="PTHR43163:SF6">
    <property type="entry name" value="DIPEPTIDE TRANSPORT SYSTEM PERMEASE PROTEIN DPPB-RELATED"/>
    <property type="match status" value="1"/>
</dbReference>
<reference evidence="9 10" key="1">
    <citation type="submission" date="2020-07" db="EMBL/GenBank/DDBJ databases">
        <title>Halosimplex litoreum sp. nov. and Halosimplex rubrum sp. nov., isolated from different salt environments.</title>
        <authorList>
            <person name="Cui H."/>
        </authorList>
    </citation>
    <scope>NUCLEOTIDE SEQUENCE [LARGE SCALE GENOMIC DNA]</scope>
    <source>
        <strain evidence="9 10">R2</strain>
    </source>
</reference>
<accession>A0A7D5P9S6</accession>
<protein>
    <submittedName>
        <fullName evidence="9">ABC transporter permease</fullName>
    </submittedName>
</protein>
<organism evidence="9 10">
    <name type="scientific">Halosimplex pelagicum</name>
    <dbReference type="NCBI Taxonomy" id="869886"/>
    <lineage>
        <taxon>Archaea</taxon>
        <taxon>Methanobacteriati</taxon>
        <taxon>Methanobacteriota</taxon>
        <taxon>Stenosarchaea group</taxon>
        <taxon>Halobacteria</taxon>
        <taxon>Halobacteriales</taxon>
        <taxon>Haloarculaceae</taxon>
        <taxon>Halosimplex</taxon>
    </lineage>
</organism>
<dbReference type="KEGG" id="hpel:HZS54_22655"/>
<gene>
    <name evidence="9" type="ORF">HZS54_22655</name>
</gene>
<dbReference type="SUPFAM" id="SSF161098">
    <property type="entry name" value="MetI-like"/>
    <property type="match status" value="1"/>
</dbReference>
<dbReference type="GO" id="GO:0055085">
    <property type="term" value="P:transmembrane transport"/>
    <property type="evidence" value="ECO:0007669"/>
    <property type="project" value="InterPro"/>
</dbReference>
<feature type="transmembrane region" description="Helical" evidence="7">
    <location>
        <begin position="307"/>
        <end position="334"/>
    </location>
</feature>
<sequence length="356" mass="38709">MNKLLYIAKRLVLGVPVILFGLTMTYVILYLSPFDPMTAILGRDSDPQTARQLAISLGLRYPNGQPIPLWIQYWNFLTETITFNFGQSWVVTRGQSAAQLIWERMPATIWLGTWSVVIALALGIPLGLYAGLRANTWGDYTASFGGIVWRAMPNFWLAVMLAGLLSAGGLLSFYRGFLIPTDVIGTPAALGNLFGSYSLGPVGIPVPNPYNWAVAFKWILPAALVLGSSSMGNEVRIGRTAVLESINAPYIDTAKAKGLSERVIIGKHVARNAMIPLLPVIMGEFYLLIGGSVLVELIFGIRGLGNLFLSAVLASDVPIIGALTYVFILILVFFNIAQDVAYTLIDPRIGLEGQED</sequence>
<dbReference type="AlphaFoldDB" id="A0A7D5P9S6"/>
<name>A0A7D5P9S6_9EURY</name>
<keyword evidence="4 7" id="KW-0812">Transmembrane</keyword>
<evidence type="ECO:0000313" key="9">
    <source>
        <dbReference type="EMBL" id="QLH84266.1"/>
    </source>
</evidence>
<dbReference type="CDD" id="cd06261">
    <property type="entry name" value="TM_PBP2"/>
    <property type="match status" value="1"/>
</dbReference>
<dbReference type="RefSeq" id="WP_179919358.1">
    <property type="nucleotide sequence ID" value="NZ_CP058909.1"/>
</dbReference>
<comment type="subcellular location">
    <subcellularLocation>
        <location evidence="1 7">Cell membrane</location>
        <topology evidence="1 7">Multi-pass membrane protein</topology>
    </subcellularLocation>
</comment>
<evidence type="ECO:0000313" key="10">
    <source>
        <dbReference type="Proteomes" id="UP000509346"/>
    </source>
</evidence>
<keyword evidence="3" id="KW-1003">Cell membrane</keyword>
<dbReference type="PANTHER" id="PTHR43163">
    <property type="entry name" value="DIPEPTIDE TRANSPORT SYSTEM PERMEASE PROTEIN DPPB-RELATED"/>
    <property type="match status" value="1"/>
</dbReference>
<feature type="transmembrane region" description="Helical" evidence="7">
    <location>
        <begin position="277"/>
        <end position="301"/>
    </location>
</feature>
<dbReference type="Pfam" id="PF00528">
    <property type="entry name" value="BPD_transp_1"/>
    <property type="match status" value="1"/>
</dbReference>
<dbReference type="Proteomes" id="UP000509346">
    <property type="component" value="Chromosome"/>
</dbReference>
<dbReference type="PROSITE" id="PS50928">
    <property type="entry name" value="ABC_TM1"/>
    <property type="match status" value="1"/>
</dbReference>
<keyword evidence="10" id="KW-1185">Reference proteome</keyword>